<sequence length="116" mass="12936">MVYKAKADRLERMAYHNAGRTGLKLPAVSLGLWHQFGDAYPAENVTKEAVTKARRLNELAKERGQSLPQMALAWLLKDDRVTSVLVGASRKQQIANRRKSASASRTGFFKGRAVHD</sequence>
<dbReference type="PANTHER" id="PTHR43150:SF4">
    <property type="entry name" value="L-GLYCERALDEHYDE 3-PHOSPHATE REDUCTASE"/>
    <property type="match status" value="1"/>
</dbReference>
<dbReference type="Pfam" id="PF00248">
    <property type="entry name" value="Aldo_ket_red"/>
    <property type="match status" value="1"/>
</dbReference>
<feature type="domain" description="NADP-dependent oxidoreductase" evidence="5">
    <location>
        <begin position="41"/>
        <end position="96"/>
    </location>
</feature>
<evidence type="ECO:0000313" key="7">
    <source>
        <dbReference type="Proteomes" id="UP001177121"/>
    </source>
</evidence>
<comment type="caution">
    <text evidence="6">The sequence shown here is derived from an EMBL/GenBank/DDBJ whole genome shotgun (WGS) entry which is preliminary data.</text>
</comment>
<accession>A0ABT9DH75</accession>
<keyword evidence="3" id="KW-0560">Oxidoreductase</keyword>
<evidence type="ECO:0000256" key="4">
    <source>
        <dbReference type="SAM" id="MobiDB-lite"/>
    </source>
</evidence>
<dbReference type="InterPro" id="IPR023210">
    <property type="entry name" value="NADP_OxRdtase_dom"/>
</dbReference>
<dbReference type="Proteomes" id="UP001177121">
    <property type="component" value="Unassembled WGS sequence"/>
</dbReference>
<reference evidence="6" key="1">
    <citation type="submission" date="2023-07" db="EMBL/GenBank/DDBJ databases">
        <title>Biological control against Fusarium languescens, the causal agent of wilt in Jalapeno peppers, by a novel bacterial subspecies: Bacillus cabrialesii subsp. tritici TSO2.</title>
        <authorList>
            <person name="Montoya-Martinez A.C."/>
            <person name="Figueroa-Brambila K.M."/>
            <person name="Escalante-Beltran A."/>
            <person name="Lopez-Montoya N.D."/>
            <person name="Valenzuela-Ruiz V."/>
            <person name="Parra-Cota F.I."/>
            <person name="Estrada Alvarado M.I."/>
            <person name="De Los Santos Villalobos S."/>
        </authorList>
    </citation>
    <scope>NUCLEOTIDE SEQUENCE</scope>
    <source>
        <strain evidence="6">TSO2</strain>
    </source>
</reference>
<dbReference type="InterPro" id="IPR005399">
    <property type="entry name" value="K_chnl_volt-dep_bsu_KCNAB-rel"/>
</dbReference>
<dbReference type="EMBL" id="JAHBMK020000001">
    <property type="protein sequence ID" value="MDO8224049.1"/>
    <property type="molecule type" value="Genomic_DNA"/>
</dbReference>
<organism evidence="6 7">
    <name type="scientific">Bacillus cabrialesii subsp. tritici</name>
    <dbReference type="NCBI Taxonomy" id="2944916"/>
    <lineage>
        <taxon>Bacteria</taxon>
        <taxon>Bacillati</taxon>
        <taxon>Bacillota</taxon>
        <taxon>Bacilli</taxon>
        <taxon>Bacillales</taxon>
        <taxon>Bacillaceae</taxon>
        <taxon>Bacillus</taxon>
        <taxon>Bacillus cabrialesii</taxon>
    </lineage>
</organism>
<evidence type="ECO:0000313" key="6">
    <source>
        <dbReference type="EMBL" id="MDO8224049.1"/>
    </source>
</evidence>
<comment type="similarity">
    <text evidence="1">Belongs to the shaker potassium channel beta subunit family.</text>
</comment>
<dbReference type="PANTHER" id="PTHR43150">
    <property type="entry name" value="HYPERKINETIC, ISOFORM M"/>
    <property type="match status" value="1"/>
</dbReference>
<feature type="region of interest" description="Disordered" evidence="4">
    <location>
        <begin position="95"/>
        <end position="116"/>
    </location>
</feature>
<feature type="compositionally biased region" description="Polar residues" evidence="4">
    <location>
        <begin position="95"/>
        <end position="105"/>
    </location>
</feature>
<gene>
    <name evidence="6" type="ORF">KHP33_004065</name>
</gene>
<evidence type="ECO:0000256" key="2">
    <source>
        <dbReference type="ARBA" id="ARBA00022857"/>
    </source>
</evidence>
<evidence type="ECO:0000256" key="3">
    <source>
        <dbReference type="ARBA" id="ARBA00023002"/>
    </source>
</evidence>
<keyword evidence="7" id="KW-1185">Reference proteome</keyword>
<name>A0ABT9DH75_9BACI</name>
<dbReference type="SUPFAM" id="SSF51430">
    <property type="entry name" value="NAD(P)-linked oxidoreductase"/>
    <property type="match status" value="1"/>
</dbReference>
<evidence type="ECO:0000259" key="5">
    <source>
        <dbReference type="Pfam" id="PF00248"/>
    </source>
</evidence>
<dbReference type="RefSeq" id="WP_289628941.1">
    <property type="nucleotide sequence ID" value="NZ_JAHBMK020000001.1"/>
</dbReference>
<protein>
    <submittedName>
        <fullName evidence="6">Aldo/keto reductase</fullName>
    </submittedName>
</protein>
<proteinExistence type="inferred from homology"/>
<keyword evidence="2" id="KW-0521">NADP</keyword>
<dbReference type="InterPro" id="IPR036812">
    <property type="entry name" value="NAD(P)_OxRdtase_dom_sf"/>
</dbReference>
<dbReference type="Gene3D" id="3.20.20.100">
    <property type="entry name" value="NADP-dependent oxidoreductase domain"/>
    <property type="match status" value="1"/>
</dbReference>
<evidence type="ECO:0000256" key="1">
    <source>
        <dbReference type="ARBA" id="ARBA00006515"/>
    </source>
</evidence>